<organism evidence="3 4">
    <name type="scientific">Qipengyuania aurantiaca</name>
    <dbReference type="NCBI Taxonomy" id="2867233"/>
    <lineage>
        <taxon>Bacteria</taxon>
        <taxon>Pseudomonadati</taxon>
        <taxon>Pseudomonadota</taxon>
        <taxon>Alphaproteobacteria</taxon>
        <taxon>Sphingomonadales</taxon>
        <taxon>Erythrobacteraceae</taxon>
        <taxon>Qipengyuania</taxon>
    </lineage>
</organism>
<accession>A0ABX8ZTD3</accession>
<keyword evidence="4" id="KW-1185">Reference proteome</keyword>
<evidence type="ECO:0000256" key="2">
    <source>
        <dbReference type="SAM" id="Phobius"/>
    </source>
</evidence>
<proteinExistence type="predicted"/>
<feature type="region of interest" description="Disordered" evidence="1">
    <location>
        <begin position="1"/>
        <end position="44"/>
    </location>
</feature>
<protein>
    <recommendedName>
        <fullName evidence="5">DUF4870 domain-containing protein</fullName>
    </recommendedName>
</protein>
<sequence length="153" mass="17034">MSDDRNDLTGDRARLDERPVRYPDRPEARERPASNPRGSDSNLEGLDDNRPLIVAVLYLAGFLTGITGLVGVVLAHMWQGDARGDWTASHFAYQIRTFWFSVIATIAAVVLSFVGIGFLLYPLIPIWFGVRSVLSLMRASKKEPMPNPETLGF</sequence>
<keyword evidence="2" id="KW-0472">Membrane</keyword>
<feature type="transmembrane region" description="Helical" evidence="2">
    <location>
        <begin position="98"/>
        <end position="128"/>
    </location>
</feature>
<keyword evidence="2" id="KW-1133">Transmembrane helix</keyword>
<evidence type="ECO:0000313" key="4">
    <source>
        <dbReference type="Proteomes" id="UP000824281"/>
    </source>
</evidence>
<dbReference type="RefSeq" id="WP_221426493.1">
    <property type="nucleotide sequence ID" value="NZ_CP081295.1"/>
</dbReference>
<keyword evidence="2" id="KW-0812">Transmembrane</keyword>
<feature type="compositionally biased region" description="Basic and acidic residues" evidence="1">
    <location>
        <begin position="1"/>
        <end position="32"/>
    </location>
</feature>
<evidence type="ECO:0000313" key="3">
    <source>
        <dbReference type="EMBL" id="QZD91034.1"/>
    </source>
</evidence>
<name>A0ABX8ZTD3_9SPHN</name>
<gene>
    <name evidence="3" type="ORF">K3148_06525</name>
</gene>
<reference evidence="3 4" key="1">
    <citation type="submission" date="2021-08" db="EMBL/GenBank/DDBJ databases">
        <title>Comparative Genomics Analysis of the Genus Qipengyuania Reveals Extensive Genetic Diversity and Metabolic Versatility, Including the Description of Fifteen Novel Species.</title>
        <authorList>
            <person name="Liu Y."/>
        </authorList>
    </citation>
    <scope>NUCLEOTIDE SEQUENCE [LARGE SCALE GENOMIC DNA]</scope>
    <source>
        <strain evidence="3 4">1NDH13</strain>
    </source>
</reference>
<evidence type="ECO:0008006" key="5">
    <source>
        <dbReference type="Google" id="ProtNLM"/>
    </source>
</evidence>
<dbReference type="Proteomes" id="UP000824281">
    <property type="component" value="Chromosome"/>
</dbReference>
<evidence type="ECO:0000256" key="1">
    <source>
        <dbReference type="SAM" id="MobiDB-lite"/>
    </source>
</evidence>
<feature type="transmembrane region" description="Helical" evidence="2">
    <location>
        <begin position="52"/>
        <end position="78"/>
    </location>
</feature>
<dbReference type="EMBL" id="CP081295">
    <property type="protein sequence ID" value="QZD91034.1"/>
    <property type="molecule type" value="Genomic_DNA"/>
</dbReference>